<evidence type="ECO:0000256" key="1">
    <source>
        <dbReference type="SAM" id="MobiDB-lite"/>
    </source>
</evidence>
<accession>G9QKJ8</accession>
<reference evidence="2 3" key="1">
    <citation type="submission" date="2011-09" db="EMBL/GenBank/DDBJ databases">
        <title>The Genome Sequence of Bacillus smithii 7_3_47FAA.</title>
        <authorList>
            <consortium name="The Broad Institute Genome Sequencing Platform"/>
            <person name="Earl A."/>
            <person name="Ward D."/>
            <person name="Feldgarden M."/>
            <person name="Gevers D."/>
            <person name="Daigneault M."/>
            <person name="Strauss J."/>
            <person name="Allen-Vercoe E."/>
            <person name="Young S.K."/>
            <person name="Zeng Q."/>
            <person name="Gargeya S."/>
            <person name="Fitzgerald M."/>
            <person name="Haas B."/>
            <person name="Abouelleil A."/>
            <person name="Alvarado L."/>
            <person name="Arachchi H.M."/>
            <person name="Berlin A."/>
            <person name="Brown A."/>
            <person name="Chapman S.B."/>
            <person name="Chen Z."/>
            <person name="Dunbar C."/>
            <person name="Freedman E."/>
            <person name="Gearin G."/>
            <person name="Goldberg J."/>
            <person name="Griggs A."/>
            <person name="Gujja S."/>
            <person name="Heiman D."/>
            <person name="Howarth C."/>
            <person name="Larson L."/>
            <person name="Lui A."/>
            <person name="MacDonald P.J.P."/>
            <person name="Montmayeur A."/>
            <person name="Murphy C."/>
            <person name="Neiman D."/>
            <person name="Pearson M."/>
            <person name="Priest M."/>
            <person name="Roberts A."/>
            <person name="Saif S."/>
            <person name="Shea T."/>
            <person name="Shenoy N."/>
            <person name="Sisk P."/>
            <person name="Stolte C."/>
            <person name="Sykes S."/>
            <person name="Wortman J."/>
            <person name="Nusbaum C."/>
            <person name="Birren B."/>
        </authorList>
    </citation>
    <scope>NUCLEOTIDE SEQUENCE [LARGE SCALE GENOMIC DNA]</scope>
    <source>
        <strain evidence="2 3">7_3_47FAA</strain>
    </source>
</reference>
<feature type="compositionally biased region" description="Basic and acidic residues" evidence="1">
    <location>
        <begin position="1"/>
        <end position="19"/>
    </location>
</feature>
<evidence type="ECO:0000313" key="2">
    <source>
        <dbReference type="EMBL" id="EHL78328.1"/>
    </source>
</evidence>
<dbReference type="AlphaFoldDB" id="G9QKJ8"/>
<name>G9QKJ8_9BACI</name>
<comment type="caution">
    <text evidence="2">The sequence shown here is derived from an EMBL/GenBank/DDBJ whole genome shotgun (WGS) entry which is preliminary data.</text>
</comment>
<feature type="region of interest" description="Disordered" evidence="1">
    <location>
        <begin position="1"/>
        <end position="31"/>
    </location>
</feature>
<proteinExistence type="predicted"/>
<organism evidence="2 3">
    <name type="scientific">Bacillus smithii 7_3_47FAA</name>
    <dbReference type="NCBI Taxonomy" id="665952"/>
    <lineage>
        <taxon>Bacteria</taxon>
        <taxon>Bacillati</taxon>
        <taxon>Bacillota</taxon>
        <taxon>Bacilli</taxon>
        <taxon>Bacillales</taxon>
        <taxon>Bacillaceae</taxon>
        <taxon>Bacillus</taxon>
    </lineage>
</organism>
<dbReference type="EMBL" id="ACWF01000081">
    <property type="protein sequence ID" value="EHL78328.1"/>
    <property type="molecule type" value="Genomic_DNA"/>
</dbReference>
<protein>
    <submittedName>
        <fullName evidence="2">Uncharacterized protein</fullName>
    </submittedName>
</protein>
<dbReference type="HOGENOM" id="CLU_3004656_0_0_9"/>
<dbReference type="RefSeq" id="WP_003353855.1">
    <property type="nucleotide sequence ID" value="NZ_JH414751.1"/>
</dbReference>
<dbReference type="Proteomes" id="UP000011747">
    <property type="component" value="Unassembled WGS sequence"/>
</dbReference>
<evidence type="ECO:0000313" key="3">
    <source>
        <dbReference type="Proteomes" id="UP000011747"/>
    </source>
</evidence>
<gene>
    <name evidence="2" type="ORF">HMPREF1015_01687</name>
</gene>
<keyword evidence="3" id="KW-1185">Reference proteome</keyword>
<sequence length="56" mass="6227">MEQKAAEKADENDDKANDRKPHKRHAASLLSKDNEGISNVILHEFPAGLGLKIIFD</sequence>